<feature type="domain" description="Nudix hydrolase" evidence="3">
    <location>
        <begin position="18"/>
        <end position="153"/>
    </location>
</feature>
<gene>
    <name evidence="4" type="ORF">SAMN04490244_109185</name>
</gene>
<evidence type="ECO:0000256" key="1">
    <source>
        <dbReference type="ARBA" id="ARBA00001946"/>
    </source>
</evidence>
<protein>
    <submittedName>
        <fullName evidence="4">8-oxo-dGTP diphosphatase</fullName>
    </submittedName>
</protein>
<keyword evidence="2" id="KW-0378">Hydrolase</keyword>
<comment type="cofactor">
    <cofactor evidence="1">
        <name>Mg(2+)</name>
        <dbReference type="ChEBI" id="CHEBI:18420"/>
    </cofactor>
</comment>
<dbReference type="STRING" id="641238.SAMN04490244_109185"/>
<dbReference type="SUPFAM" id="SSF55811">
    <property type="entry name" value="Nudix"/>
    <property type="match status" value="1"/>
</dbReference>
<proteinExistence type="predicted"/>
<dbReference type="Proteomes" id="UP000198885">
    <property type="component" value="Unassembled WGS sequence"/>
</dbReference>
<dbReference type="Gene3D" id="3.90.79.10">
    <property type="entry name" value="Nucleoside Triphosphate Pyrophosphohydrolase"/>
    <property type="match status" value="1"/>
</dbReference>
<evidence type="ECO:0000259" key="3">
    <source>
        <dbReference type="PROSITE" id="PS51462"/>
    </source>
</evidence>
<accession>A0A1H9W824</accession>
<dbReference type="PROSITE" id="PS51462">
    <property type="entry name" value="NUDIX"/>
    <property type="match status" value="1"/>
</dbReference>
<evidence type="ECO:0000256" key="2">
    <source>
        <dbReference type="ARBA" id="ARBA00022801"/>
    </source>
</evidence>
<sequence length="160" mass="17863">MGVFLFAANPYVGYEDSRGKAGMTIDEFNGAKLALIAGDRIATILRDDRPDIPFPGLWDLPGGGREADESPLDCVLRETREEIGLIVPAETVRWQRAFDYPGRRIWFLVAEMGTGPRSLTLGDEGRAVEWMALDHFLSRTDAVPHLQQQLRTYLDEIATA</sequence>
<dbReference type="AlphaFoldDB" id="A0A1H9W824"/>
<dbReference type="PROSITE" id="PS00893">
    <property type="entry name" value="NUDIX_BOX"/>
    <property type="match status" value="1"/>
</dbReference>
<dbReference type="InterPro" id="IPR000086">
    <property type="entry name" value="NUDIX_hydrolase_dom"/>
</dbReference>
<evidence type="ECO:0000313" key="5">
    <source>
        <dbReference type="Proteomes" id="UP000198885"/>
    </source>
</evidence>
<dbReference type="InterPro" id="IPR015797">
    <property type="entry name" value="NUDIX_hydrolase-like_dom_sf"/>
</dbReference>
<organism evidence="4 5">
    <name type="scientific">Tranquillimonas rosea</name>
    <dbReference type="NCBI Taxonomy" id="641238"/>
    <lineage>
        <taxon>Bacteria</taxon>
        <taxon>Pseudomonadati</taxon>
        <taxon>Pseudomonadota</taxon>
        <taxon>Alphaproteobacteria</taxon>
        <taxon>Rhodobacterales</taxon>
        <taxon>Roseobacteraceae</taxon>
        <taxon>Tranquillimonas</taxon>
    </lineage>
</organism>
<dbReference type="EMBL" id="FOGU01000009">
    <property type="protein sequence ID" value="SES29995.1"/>
    <property type="molecule type" value="Genomic_DNA"/>
</dbReference>
<dbReference type="PANTHER" id="PTHR43736:SF1">
    <property type="entry name" value="DIHYDRONEOPTERIN TRIPHOSPHATE DIPHOSPHATASE"/>
    <property type="match status" value="1"/>
</dbReference>
<dbReference type="PANTHER" id="PTHR43736">
    <property type="entry name" value="ADP-RIBOSE PYROPHOSPHATASE"/>
    <property type="match status" value="1"/>
</dbReference>
<dbReference type="Pfam" id="PF00293">
    <property type="entry name" value="NUDIX"/>
    <property type="match status" value="1"/>
</dbReference>
<evidence type="ECO:0000313" key="4">
    <source>
        <dbReference type="EMBL" id="SES29995.1"/>
    </source>
</evidence>
<dbReference type="GO" id="GO:0016787">
    <property type="term" value="F:hydrolase activity"/>
    <property type="evidence" value="ECO:0007669"/>
    <property type="project" value="UniProtKB-KW"/>
</dbReference>
<name>A0A1H9W824_9RHOB</name>
<dbReference type="InterPro" id="IPR020084">
    <property type="entry name" value="NUDIX_hydrolase_CS"/>
</dbReference>
<keyword evidence="5" id="KW-1185">Reference proteome</keyword>
<reference evidence="4 5" key="1">
    <citation type="submission" date="2016-10" db="EMBL/GenBank/DDBJ databases">
        <authorList>
            <person name="de Groot N.N."/>
        </authorList>
    </citation>
    <scope>NUCLEOTIDE SEQUENCE [LARGE SCALE GENOMIC DNA]</scope>
    <source>
        <strain evidence="4 5">DSM 23042</strain>
    </source>
</reference>